<organism evidence="1 2">
    <name type="scientific">Brevibacillus antibioticus</name>
    <dbReference type="NCBI Taxonomy" id="2570228"/>
    <lineage>
        <taxon>Bacteria</taxon>
        <taxon>Bacillati</taxon>
        <taxon>Bacillota</taxon>
        <taxon>Bacilli</taxon>
        <taxon>Bacillales</taxon>
        <taxon>Paenibacillaceae</taxon>
        <taxon>Brevibacillus</taxon>
    </lineage>
</organism>
<dbReference type="RefSeq" id="WP_012684772.1">
    <property type="nucleotide sequence ID" value="NZ_SZNK01000001.1"/>
</dbReference>
<name>A0A4U2YBA2_9BACL</name>
<dbReference type="Proteomes" id="UP000307841">
    <property type="component" value="Unassembled WGS sequence"/>
</dbReference>
<dbReference type="OrthoDB" id="2648977at2"/>
<evidence type="ECO:0000313" key="2">
    <source>
        <dbReference type="Proteomes" id="UP000307841"/>
    </source>
</evidence>
<dbReference type="AlphaFoldDB" id="A0A4U2YBA2"/>
<reference evidence="1 2" key="1">
    <citation type="submission" date="2019-04" db="EMBL/GenBank/DDBJ databases">
        <title>Whole genome sequencing of Brevibacillus sp. TGS2-1.</title>
        <authorList>
            <person name="Choi A."/>
        </authorList>
    </citation>
    <scope>NUCLEOTIDE SEQUENCE [LARGE SCALE GENOMIC DNA]</scope>
    <source>
        <strain evidence="1 2">TGS2-1</strain>
    </source>
</reference>
<accession>A0A4U2YBA2</accession>
<dbReference type="InterPro" id="IPR036249">
    <property type="entry name" value="Thioredoxin-like_sf"/>
</dbReference>
<protein>
    <recommendedName>
        <fullName evidence="3">Thioredoxin domain-containing protein</fullName>
    </recommendedName>
</protein>
<evidence type="ECO:0008006" key="3">
    <source>
        <dbReference type="Google" id="ProtNLM"/>
    </source>
</evidence>
<evidence type="ECO:0000313" key="1">
    <source>
        <dbReference type="EMBL" id="TKI57575.1"/>
    </source>
</evidence>
<dbReference type="EMBL" id="SZNK01000001">
    <property type="protein sequence ID" value="TKI57575.1"/>
    <property type="molecule type" value="Genomic_DNA"/>
</dbReference>
<comment type="caution">
    <text evidence="1">The sequence shown here is derived from an EMBL/GenBank/DDBJ whole genome shotgun (WGS) entry which is preliminary data.</text>
</comment>
<dbReference type="Gene3D" id="3.40.30.10">
    <property type="entry name" value="Glutaredoxin"/>
    <property type="match status" value="1"/>
</dbReference>
<gene>
    <name evidence="1" type="ORF">E8L90_20110</name>
</gene>
<sequence length="175" mass="20123">MYVLIPLTVAIALLGMQLYSYRKFRNIVTLFSVEDSIFSLLNQYFIGVNLKESLIFPTHLSQTPTIVMFAAPSCDTCHHEVERYLTHIKKKTTNLPFLCAVKQDDSDYQHFIDTFSGKITMVPVDKKTMSELHIINFPSLFIVDSQGIIRYVGRSVGELVDILKHKKKQELHNIQ</sequence>
<proteinExistence type="predicted"/>
<keyword evidence="2" id="KW-1185">Reference proteome</keyword>
<dbReference type="SUPFAM" id="SSF52833">
    <property type="entry name" value="Thioredoxin-like"/>
    <property type="match status" value="1"/>
</dbReference>